<reference evidence="1" key="1">
    <citation type="submission" date="2019-02" db="EMBL/GenBank/DDBJ databases">
        <authorList>
            <person name="Gruber-Vodicka R. H."/>
            <person name="Seah K. B. B."/>
        </authorList>
    </citation>
    <scope>NUCLEOTIDE SEQUENCE</scope>
    <source>
        <strain evidence="1">BECK_M6</strain>
    </source>
</reference>
<organism evidence="1">
    <name type="scientific">Candidatus Kentrum sp. LFY</name>
    <dbReference type="NCBI Taxonomy" id="2126342"/>
    <lineage>
        <taxon>Bacteria</taxon>
        <taxon>Pseudomonadati</taxon>
        <taxon>Pseudomonadota</taxon>
        <taxon>Gammaproteobacteria</taxon>
        <taxon>Candidatus Kentrum</taxon>
    </lineage>
</organism>
<accession>A0A450U7Y5</accession>
<name>A0A450U7Y5_9GAMM</name>
<dbReference type="SUPFAM" id="SSF143100">
    <property type="entry name" value="TTHA1013/TTHA0281-like"/>
    <property type="match status" value="1"/>
</dbReference>
<dbReference type="AlphaFoldDB" id="A0A450U7Y5"/>
<evidence type="ECO:0000313" key="1">
    <source>
        <dbReference type="EMBL" id="VFJ88028.1"/>
    </source>
</evidence>
<sequence>MKESAKCTKIVEWSDKDQCYVGSCPRLFYGGCHGQNEQAVFAELCEIAEDTILLCKKDGKLPPPTYGKDYANRMLVVA</sequence>
<dbReference type="EMBL" id="CAADFH010000003">
    <property type="protein sequence ID" value="VFJ88028.1"/>
    <property type="molecule type" value="Genomic_DNA"/>
</dbReference>
<protein>
    <submittedName>
        <fullName evidence="1">Uncharacterized protein</fullName>
    </submittedName>
</protein>
<gene>
    <name evidence="1" type="ORF">BECKLFY1418A_GA0070994_100318</name>
</gene>
<dbReference type="InterPro" id="IPR035069">
    <property type="entry name" value="TTHA1013/TTHA0281-like"/>
</dbReference>
<proteinExistence type="predicted"/>